<reference evidence="4 5" key="1">
    <citation type="journal article" date="2021" name="J. Hered.">
        <title>A chromosome-level genome assembly of the parasitoid wasp, Cotesia glomerata (Hymenoptera: Braconidae).</title>
        <authorList>
            <person name="Pinto B.J."/>
            <person name="Weis J.J."/>
            <person name="Gamble T."/>
            <person name="Ode P.J."/>
            <person name="Paul R."/>
            <person name="Zaspel J.M."/>
        </authorList>
    </citation>
    <scope>NUCLEOTIDE SEQUENCE [LARGE SCALE GENOMIC DNA]</scope>
    <source>
        <strain evidence="4">CgM1</strain>
    </source>
</reference>
<keyword evidence="2 3" id="KW-0040">ANK repeat</keyword>
<accession>A0AAV7ITJ1</accession>
<dbReference type="PANTHER" id="PTHR24126:SF14">
    <property type="entry name" value="ANK_REP_REGION DOMAIN-CONTAINING PROTEIN"/>
    <property type="match status" value="1"/>
</dbReference>
<dbReference type="EMBL" id="JAHXZJ010001119">
    <property type="protein sequence ID" value="KAH0555520.1"/>
    <property type="molecule type" value="Genomic_DNA"/>
</dbReference>
<dbReference type="SMART" id="SM00248">
    <property type="entry name" value="ANK"/>
    <property type="match status" value="8"/>
</dbReference>
<evidence type="ECO:0000256" key="3">
    <source>
        <dbReference type="PROSITE-ProRule" id="PRU00023"/>
    </source>
</evidence>
<evidence type="ECO:0000256" key="1">
    <source>
        <dbReference type="ARBA" id="ARBA00022737"/>
    </source>
</evidence>
<proteinExistence type="predicted"/>
<dbReference type="AlphaFoldDB" id="A0AAV7ITJ1"/>
<feature type="repeat" description="ANK" evidence="3">
    <location>
        <begin position="172"/>
        <end position="204"/>
    </location>
</feature>
<name>A0AAV7ITJ1_COTGL</name>
<dbReference type="PANTHER" id="PTHR24126">
    <property type="entry name" value="ANKYRIN REPEAT, PH AND SEC7 DOMAIN CONTAINING PROTEIN SECG-RELATED"/>
    <property type="match status" value="1"/>
</dbReference>
<protein>
    <submittedName>
        <fullName evidence="4">Uncharacterized protein</fullName>
    </submittedName>
</protein>
<organism evidence="4 5">
    <name type="scientific">Cotesia glomerata</name>
    <name type="common">Lepidopteran parasitic wasp</name>
    <name type="synonym">Apanteles glomeratus</name>
    <dbReference type="NCBI Taxonomy" id="32391"/>
    <lineage>
        <taxon>Eukaryota</taxon>
        <taxon>Metazoa</taxon>
        <taxon>Ecdysozoa</taxon>
        <taxon>Arthropoda</taxon>
        <taxon>Hexapoda</taxon>
        <taxon>Insecta</taxon>
        <taxon>Pterygota</taxon>
        <taxon>Neoptera</taxon>
        <taxon>Endopterygota</taxon>
        <taxon>Hymenoptera</taxon>
        <taxon>Apocrita</taxon>
        <taxon>Ichneumonoidea</taxon>
        <taxon>Braconidae</taxon>
        <taxon>Microgastrinae</taxon>
        <taxon>Cotesia</taxon>
    </lineage>
</organism>
<evidence type="ECO:0000313" key="4">
    <source>
        <dbReference type="EMBL" id="KAH0555520.1"/>
    </source>
</evidence>
<keyword evidence="1" id="KW-0677">Repeat</keyword>
<feature type="repeat" description="ANK" evidence="3">
    <location>
        <begin position="71"/>
        <end position="103"/>
    </location>
</feature>
<sequence length="497" mass="55841">MTSSVKILPFDLIYQEMREKIMQGLMSVNTRYPGTSEDNPTVLQLALSRYDPELINYLLDNNVNVNMTSKSYEPALNLAIRSYSSDLVHRLLQIGADVNIQSVFEEPTYQYTTVHSAVSEKIKEIMEQLLKNQGSESIHLGDKGYFIAMGYENFNPYERVLDPGIDIIPIWNVLSPLHLAVDKSHLRVIKYLIDHGADVNAICDDKTPLYLAVENKNKEIVKLLIKNQAKVNIKTKPWPLVQLASNSSNYGILRVLLDAGADVNSVSYGTTALFKAVNSGDLPMTEFLINHGADPDAQNNSKHILQVAVKSEQPSLVNCLLNAGVDINFVSSNGLAVVDTPNASERIISPIKNYIVKLKAANFHLIGVNLDAVSGKEFDDFYRDCCNEVEALKQTIINGTSLSCYSVLHKSHQRLAIGLKNIDEDNFPVNSKLESMFPLYGKLVYHHLTRALERKKFVEKAGELLYEVFGRKLPDTFTREIFYYLNISDLKMMSENV</sequence>
<keyword evidence="5" id="KW-1185">Reference proteome</keyword>
<feature type="repeat" description="ANK" evidence="3">
    <location>
        <begin position="204"/>
        <end position="236"/>
    </location>
</feature>
<feature type="repeat" description="ANK" evidence="3">
    <location>
        <begin position="38"/>
        <end position="70"/>
    </location>
</feature>
<dbReference type="PROSITE" id="PS50297">
    <property type="entry name" value="ANK_REP_REGION"/>
    <property type="match status" value="3"/>
</dbReference>
<dbReference type="SUPFAM" id="SSF48403">
    <property type="entry name" value="Ankyrin repeat"/>
    <property type="match status" value="1"/>
</dbReference>
<evidence type="ECO:0000256" key="2">
    <source>
        <dbReference type="ARBA" id="ARBA00023043"/>
    </source>
</evidence>
<dbReference type="InterPro" id="IPR002110">
    <property type="entry name" value="Ankyrin_rpt"/>
</dbReference>
<dbReference type="Pfam" id="PF12796">
    <property type="entry name" value="Ank_2"/>
    <property type="match status" value="3"/>
</dbReference>
<dbReference type="PROSITE" id="PS50088">
    <property type="entry name" value="ANK_REPEAT"/>
    <property type="match status" value="5"/>
</dbReference>
<comment type="caution">
    <text evidence="4">The sequence shown here is derived from an EMBL/GenBank/DDBJ whole genome shotgun (WGS) entry which is preliminary data.</text>
</comment>
<dbReference type="Gene3D" id="1.25.40.20">
    <property type="entry name" value="Ankyrin repeat-containing domain"/>
    <property type="match status" value="2"/>
</dbReference>
<evidence type="ECO:0000313" key="5">
    <source>
        <dbReference type="Proteomes" id="UP000826195"/>
    </source>
</evidence>
<dbReference type="Proteomes" id="UP000826195">
    <property type="component" value="Unassembled WGS sequence"/>
</dbReference>
<dbReference type="InterPro" id="IPR036770">
    <property type="entry name" value="Ankyrin_rpt-contain_sf"/>
</dbReference>
<feature type="repeat" description="ANK" evidence="3">
    <location>
        <begin position="268"/>
        <end position="300"/>
    </location>
</feature>
<gene>
    <name evidence="4" type="ORF">KQX54_019703</name>
</gene>